<reference evidence="2 3" key="1">
    <citation type="submission" date="2019-03" db="EMBL/GenBank/DDBJ databases">
        <title>Novel transposon Tn6433 accelerates the dissemination of tet(E) in Aeromonas from aerobic biofilm under oxytetracycline stress.</title>
        <authorList>
            <person name="Shi Y."/>
            <person name="Tian Z."/>
            <person name="Zhang Y."/>
            <person name="Zhang H."/>
            <person name="Yang M."/>
        </authorList>
    </citation>
    <scope>NUCLEOTIDE SEQUENCE [LARGE SCALE GENOMIC DNA]</scope>
    <source>
        <strain evidence="2 3">R50-22</strain>
        <plasmid evidence="3">paeme5</plasmid>
    </source>
</reference>
<keyword evidence="2" id="KW-0614">Plasmid</keyword>
<protein>
    <submittedName>
        <fullName evidence="2">2Fe-2S iron-sulfur cluster binding domain-containing protein</fullName>
    </submittedName>
</protein>
<sequence>MTTIEPSKAPLWRALSTQGVVVDRQCGQGFCGACKVRLVSGEVKYATNPLAYVGEGEVLTCCTIAVTQCRIETL</sequence>
<dbReference type="Pfam" id="PF00111">
    <property type="entry name" value="Fer2"/>
    <property type="match status" value="1"/>
</dbReference>
<evidence type="ECO:0000313" key="2">
    <source>
        <dbReference type="EMBL" id="QJT41231.1"/>
    </source>
</evidence>
<dbReference type="CDD" id="cd00207">
    <property type="entry name" value="fer2"/>
    <property type="match status" value="1"/>
</dbReference>
<dbReference type="SUPFAM" id="SSF54292">
    <property type="entry name" value="2Fe-2S ferredoxin-like"/>
    <property type="match status" value="1"/>
</dbReference>
<accession>A0ABX6NZ66</accession>
<dbReference type="EMBL" id="CP038449">
    <property type="protein sequence ID" value="QJT41231.1"/>
    <property type="molecule type" value="Genomic_DNA"/>
</dbReference>
<gene>
    <name evidence="2" type="ORF">E4188_22285</name>
</gene>
<geneLocation type="plasmid" evidence="3">
    <name>paeme5</name>
</geneLocation>
<evidence type="ECO:0000313" key="3">
    <source>
        <dbReference type="Proteomes" id="UP000502657"/>
    </source>
</evidence>
<dbReference type="InterPro" id="IPR012675">
    <property type="entry name" value="Beta-grasp_dom_sf"/>
</dbReference>
<dbReference type="InterPro" id="IPR001041">
    <property type="entry name" value="2Fe-2S_ferredoxin-type"/>
</dbReference>
<dbReference type="PROSITE" id="PS51085">
    <property type="entry name" value="2FE2S_FER_2"/>
    <property type="match status" value="1"/>
</dbReference>
<name>A0ABX6NZ66_AERME</name>
<dbReference type="InterPro" id="IPR036010">
    <property type="entry name" value="2Fe-2S_ferredoxin-like_sf"/>
</dbReference>
<feature type="domain" description="2Fe-2S ferredoxin-type" evidence="1">
    <location>
        <begin position="1"/>
        <end position="74"/>
    </location>
</feature>
<dbReference type="PROSITE" id="PS00197">
    <property type="entry name" value="2FE2S_FER_1"/>
    <property type="match status" value="1"/>
</dbReference>
<proteinExistence type="predicted"/>
<dbReference type="Gene3D" id="3.10.20.30">
    <property type="match status" value="1"/>
</dbReference>
<dbReference type="RefSeq" id="WP_171270045.1">
    <property type="nucleotide sequence ID" value="NZ_CP038446.1"/>
</dbReference>
<dbReference type="Proteomes" id="UP000502657">
    <property type="component" value="Plasmid pAeme5"/>
</dbReference>
<keyword evidence="3" id="KW-1185">Reference proteome</keyword>
<organism evidence="2 3">
    <name type="scientific">Aeromonas media</name>
    <dbReference type="NCBI Taxonomy" id="651"/>
    <lineage>
        <taxon>Bacteria</taxon>
        <taxon>Pseudomonadati</taxon>
        <taxon>Pseudomonadota</taxon>
        <taxon>Gammaproteobacteria</taxon>
        <taxon>Aeromonadales</taxon>
        <taxon>Aeromonadaceae</taxon>
        <taxon>Aeromonas</taxon>
    </lineage>
</organism>
<dbReference type="InterPro" id="IPR006058">
    <property type="entry name" value="2Fe2S_fd_BS"/>
</dbReference>
<evidence type="ECO:0000259" key="1">
    <source>
        <dbReference type="PROSITE" id="PS51085"/>
    </source>
</evidence>